<comment type="subcellular location">
    <subcellularLocation>
        <location evidence="3">Membrane</location>
    </subcellularLocation>
</comment>
<reference evidence="13" key="1">
    <citation type="submission" date="2015-06" db="EMBL/GenBank/DDBJ databases">
        <authorList>
            <person name="Urmite Genomes"/>
        </authorList>
    </citation>
    <scope>NUCLEOTIDE SEQUENCE [LARGE SCALE GENOMIC DNA]</scope>
    <source>
        <strain evidence="13">CSUR P1867</strain>
    </source>
</reference>
<evidence type="ECO:0000256" key="9">
    <source>
        <dbReference type="ARBA" id="ARBA00023048"/>
    </source>
</evidence>
<keyword evidence="9" id="KW-0078">Bacteriocin</keyword>
<dbReference type="GO" id="GO:0031640">
    <property type="term" value="P:killing of cells of another organism"/>
    <property type="evidence" value="ECO:0007669"/>
    <property type="project" value="UniProtKB-KW"/>
</dbReference>
<evidence type="ECO:0000313" key="12">
    <source>
        <dbReference type="EMBL" id="CRL61558.1"/>
    </source>
</evidence>
<keyword evidence="8" id="KW-0044">Antibiotic</keyword>
<evidence type="ECO:0000256" key="7">
    <source>
        <dbReference type="ARBA" id="ARBA00022989"/>
    </source>
</evidence>
<evidence type="ECO:0000256" key="4">
    <source>
        <dbReference type="ARBA" id="ARBA00007595"/>
    </source>
</evidence>
<comment type="function">
    <text evidence="1">This colicin is a channel-forming colicin. This class of transmembrane toxins depolarize the cytoplasmic membrane, leading to dissipation of cellular energy.</text>
</comment>
<sequence length="424" mass="48437">MGENIIQFSSLTVTPHSAYIPEYAFNNGFSFNQATNIICNNFMQDKNQEYPVCGKKNCPAFKNECKSYLKQKTELALKKALIMRPYGRALMHRSNEFNKSSPLLLLNMEENNIPLNNENIGRIFEADLNLSRMFYQKMNYINGFLFDIHFSPHPDPMLQNIGEKFGEYSRWLPSVRLALHALYADKGADNINNFPEMQKYIREQDFKSACQDFHKNMTFTYRNFQIADILAQQANKKEQIDNDFNQLHDSIKFTADFYKEVFNAYGDKARKLAESLAQQARGKTIRNVDDALKAYEKYKADINRRINAKDRKAIATALESIKLDDIAQKLKKFSKGMFFVSKALDVKDLWIELIKATETDDWRPFFVKAETIFAGMAVTSVAGFTFSVLLGGPIGILGYGLLIASIGALINNDLIEKANNLIGI</sequence>
<comment type="function">
    <text evidence="2">Colicins are polypeptide toxins produced by and active against E.coli and closely related bacteria.</text>
</comment>
<evidence type="ECO:0000256" key="2">
    <source>
        <dbReference type="ARBA" id="ARBA00003197"/>
    </source>
</evidence>
<evidence type="ECO:0000256" key="5">
    <source>
        <dbReference type="ARBA" id="ARBA00022529"/>
    </source>
</evidence>
<dbReference type="PROSITE" id="PS00276">
    <property type="entry name" value="CHANNEL_COLICIN"/>
    <property type="match status" value="1"/>
</dbReference>
<dbReference type="Pfam" id="PF01024">
    <property type="entry name" value="Colicin"/>
    <property type="match status" value="1"/>
</dbReference>
<name>A0A0G4Q6R2_9GAMM</name>
<dbReference type="EMBL" id="CVRY01000003">
    <property type="protein sequence ID" value="CRL61558.1"/>
    <property type="molecule type" value="Genomic_DNA"/>
</dbReference>
<keyword evidence="5" id="KW-0929">Antimicrobial</keyword>
<gene>
    <name evidence="12" type="primary">cia</name>
    <name evidence="12" type="ORF">BN1804_01530</name>
</gene>
<dbReference type="AlphaFoldDB" id="A0A0G4Q6R2"/>
<dbReference type="Gene3D" id="1.10.490.30">
    <property type="entry name" value="Colicin"/>
    <property type="match status" value="1"/>
</dbReference>
<dbReference type="PRINTS" id="PR00280">
    <property type="entry name" value="CHANLCOLICIN"/>
</dbReference>
<feature type="domain" description="Channel forming colicins" evidence="11">
    <location>
        <begin position="359"/>
        <end position="370"/>
    </location>
</feature>
<keyword evidence="7" id="KW-1133">Transmembrane helix</keyword>
<dbReference type="GO" id="GO:0050829">
    <property type="term" value="P:defense response to Gram-negative bacterium"/>
    <property type="evidence" value="ECO:0007669"/>
    <property type="project" value="InterPro"/>
</dbReference>
<evidence type="ECO:0000256" key="1">
    <source>
        <dbReference type="ARBA" id="ARBA00002178"/>
    </source>
</evidence>
<protein>
    <submittedName>
        <fullName evidence="12">Colicin-Ia</fullName>
    </submittedName>
</protein>
<organism evidence="12 13">
    <name type="scientific">Proteus penneri</name>
    <dbReference type="NCBI Taxonomy" id="102862"/>
    <lineage>
        <taxon>Bacteria</taxon>
        <taxon>Pseudomonadati</taxon>
        <taxon>Pseudomonadota</taxon>
        <taxon>Gammaproteobacteria</taxon>
        <taxon>Enterobacterales</taxon>
        <taxon>Morganellaceae</taxon>
        <taxon>Proteus</taxon>
    </lineage>
</organism>
<evidence type="ECO:0000256" key="8">
    <source>
        <dbReference type="ARBA" id="ARBA00023022"/>
    </source>
</evidence>
<dbReference type="InterPro" id="IPR000293">
    <property type="entry name" value="Channel_colicin_C"/>
</dbReference>
<dbReference type="Proteomes" id="UP000183920">
    <property type="component" value="Unassembled WGS sequence"/>
</dbReference>
<proteinExistence type="inferred from homology"/>
<keyword evidence="10" id="KW-0472">Membrane</keyword>
<evidence type="ECO:0000256" key="3">
    <source>
        <dbReference type="ARBA" id="ARBA00004370"/>
    </source>
</evidence>
<evidence type="ECO:0000259" key="11">
    <source>
        <dbReference type="PROSITE" id="PS00276"/>
    </source>
</evidence>
<dbReference type="RefSeq" id="WP_072063589.1">
    <property type="nucleotide sequence ID" value="NZ_CVRY01000003.1"/>
</dbReference>
<dbReference type="SUPFAM" id="SSF56837">
    <property type="entry name" value="Colicin"/>
    <property type="match status" value="1"/>
</dbReference>
<dbReference type="GO" id="GO:0016020">
    <property type="term" value="C:membrane"/>
    <property type="evidence" value="ECO:0007669"/>
    <property type="project" value="UniProtKB-SubCell"/>
</dbReference>
<dbReference type="GO" id="GO:0140911">
    <property type="term" value="F:pore-forming activity"/>
    <property type="evidence" value="ECO:0007669"/>
    <property type="project" value="InterPro"/>
</dbReference>
<accession>A0A0G4Q6R2</accession>
<dbReference type="InterPro" id="IPR038283">
    <property type="entry name" value="Channel_colicin_C_sf"/>
</dbReference>
<keyword evidence="6" id="KW-0812">Transmembrane</keyword>
<evidence type="ECO:0000256" key="6">
    <source>
        <dbReference type="ARBA" id="ARBA00022692"/>
    </source>
</evidence>
<evidence type="ECO:0000256" key="10">
    <source>
        <dbReference type="ARBA" id="ARBA00023136"/>
    </source>
</evidence>
<comment type="similarity">
    <text evidence="4">Belongs to the channel forming colicin family.</text>
</comment>
<evidence type="ECO:0000313" key="13">
    <source>
        <dbReference type="Proteomes" id="UP000183920"/>
    </source>
</evidence>